<evidence type="ECO:0000256" key="1">
    <source>
        <dbReference type="ARBA" id="ARBA00022679"/>
    </source>
</evidence>
<dbReference type="InterPro" id="IPR023606">
    <property type="entry name" value="CoA-Trfase_III_dom_1_sf"/>
</dbReference>
<evidence type="ECO:0000256" key="2">
    <source>
        <dbReference type="SAM" id="MobiDB-lite"/>
    </source>
</evidence>
<dbReference type="Proteomes" id="UP000239415">
    <property type="component" value="Unassembled WGS sequence"/>
</dbReference>
<dbReference type="PANTHER" id="PTHR48207">
    <property type="entry name" value="SUCCINATE--HYDROXYMETHYLGLUTARATE COA-TRANSFERASE"/>
    <property type="match status" value="1"/>
</dbReference>
<sequence length="393" mass="41940">MDDDRPLSGVRVLDLTNVLAGPYCSYQLMLLGAEIVKIERPGDGDLARSLGPEPELNRAALGASFLAQNAGKKSVELDLKDAADRADFEDLVRDADVLLENFRAGVLARLGYGWEVLHALNPRLIYCAISGFGQTGPMRHAPAYDQIIQGLSGMMSVTGTPDTAPLRVGFPVSDTVGGLVAAMSIAAALAGRSRTGKGVCLDVSMLETSLSAMGWAASNYLVSGVAPEPMGDQNATAAPSGTFRAADGPLNIAANRQEQFETLCRLLERPDLATDDRFADREARKRNRPALNAEINTALRRHTALEWERRLGAAGVPAARILTVAQAVELEQLTQRGFFTDVEFPADPRRTLRVSGNGVLVDGVALRPSGPPPLLGEHNAEYRTSGSEEVTAP</sequence>
<protein>
    <submittedName>
        <fullName evidence="3">Crotonobetainyl-CoA:carnitine CoA-transferase CaiB-like acyl-CoA transferase</fullName>
    </submittedName>
</protein>
<dbReference type="GO" id="GO:0008410">
    <property type="term" value="F:CoA-transferase activity"/>
    <property type="evidence" value="ECO:0007669"/>
    <property type="project" value="TreeGrafter"/>
</dbReference>
<organism evidence="3 4">
    <name type="scientific">Actinoplanes italicus</name>
    <dbReference type="NCBI Taxonomy" id="113567"/>
    <lineage>
        <taxon>Bacteria</taxon>
        <taxon>Bacillati</taxon>
        <taxon>Actinomycetota</taxon>
        <taxon>Actinomycetes</taxon>
        <taxon>Micromonosporales</taxon>
        <taxon>Micromonosporaceae</taxon>
        <taxon>Actinoplanes</taxon>
    </lineage>
</organism>
<reference evidence="3 4" key="1">
    <citation type="submission" date="2018-03" db="EMBL/GenBank/DDBJ databases">
        <title>Genomic Encyclopedia of Archaeal and Bacterial Type Strains, Phase II (KMG-II): from individual species to whole genera.</title>
        <authorList>
            <person name="Goeker M."/>
        </authorList>
    </citation>
    <scope>NUCLEOTIDE SEQUENCE [LARGE SCALE GENOMIC DNA]</scope>
    <source>
        <strain evidence="3 4">DSM 43146</strain>
    </source>
</reference>
<feature type="compositionally biased region" description="Polar residues" evidence="2">
    <location>
        <begin position="382"/>
        <end position="393"/>
    </location>
</feature>
<dbReference type="SUPFAM" id="SSF89796">
    <property type="entry name" value="CoA-transferase family III (CaiB/BaiF)"/>
    <property type="match status" value="1"/>
</dbReference>
<dbReference type="InterPro" id="IPR050483">
    <property type="entry name" value="CoA-transferase_III_domain"/>
</dbReference>
<dbReference type="InterPro" id="IPR044855">
    <property type="entry name" value="CoA-Trfase_III_dom3_sf"/>
</dbReference>
<dbReference type="InterPro" id="IPR003673">
    <property type="entry name" value="CoA-Trfase_fam_III"/>
</dbReference>
<name>A0A2T0KEV0_9ACTN</name>
<proteinExistence type="predicted"/>
<feature type="region of interest" description="Disordered" evidence="2">
    <location>
        <begin position="369"/>
        <end position="393"/>
    </location>
</feature>
<comment type="caution">
    <text evidence="3">The sequence shown here is derived from an EMBL/GenBank/DDBJ whole genome shotgun (WGS) entry which is preliminary data.</text>
</comment>
<evidence type="ECO:0000313" key="4">
    <source>
        <dbReference type="Proteomes" id="UP000239415"/>
    </source>
</evidence>
<evidence type="ECO:0000313" key="3">
    <source>
        <dbReference type="EMBL" id="PRX21909.1"/>
    </source>
</evidence>
<dbReference type="Gene3D" id="3.30.1540.10">
    <property type="entry name" value="formyl-coa transferase, domain 3"/>
    <property type="match status" value="1"/>
</dbReference>
<dbReference type="EMBL" id="PVMZ01000005">
    <property type="protein sequence ID" value="PRX21909.1"/>
    <property type="molecule type" value="Genomic_DNA"/>
</dbReference>
<keyword evidence="1 3" id="KW-0808">Transferase</keyword>
<dbReference type="Pfam" id="PF02515">
    <property type="entry name" value="CoA_transf_3"/>
    <property type="match status" value="1"/>
</dbReference>
<accession>A0A2T0KEV0</accession>
<dbReference type="RefSeq" id="WP_106318402.1">
    <property type="nucleotide sequence ID" value="NZ_BOMO01000036.1"/>
</dbReference>
<gene>
    <name evidence="3" type="ORF">CLV67_10586</name>
</gene>
<dbReference type="PANTHER" id="PTHR48207:SF3">
    <property type="entry name" value="SUCCINATE--HYDROXYMETHYLGLUTARATE COA-TRANSFERASE"/>
    <property type="match status" value="1"/>
</dbReference>
<keyword evidence="4" id="KW-1185">Reference proteome</keyword>
<dbReference type="AlphaFoldDB" id="A0A2T0KEV0"/>
<dbReference type="OrthoDB" id="9797653at2"/>
<dbReference type="Gene3D" id="3.40.50.10540">
    <property type="entry name" value="Crotonobetainyl-coa:carnitine coa-transferase, domain 1"/>
    <property type="match status" value="1"/>
</dbReference>